<keyword evidence="3" id="KW-1185">Reference proteome</keyword>
<evidence type="ECO:0000313" key="2">
    <source>
        <dbReference type="EMBL" id="OES24851.1"/>
    </source>
</evidence>
<sequence>MKLRLLLTTLATAFSLVVSAKQVKVGDTYEVAERPLEELIAEQVQSSDMEQKLLNYTKSFEAGIEVPEAAADREYAYTPWYTLKEPIRDQNNQTLFPKGFRFNPLTKVRAPGRLVFFNESQIDWVASNVRDGDHLVMTSGDVYSAMMTLNRRVFLLDAKTHERMKLTAVPSIYEQRPDDVHFTVNEYAL</sequence>
<protein>
    <submittedName>
        <fullName evidence="2">Uncharacterized protein</fullName>
    </submittedName>
</protein>
<evidence type="ECO:0000313" key="3">
    <source>
        <dbReference type="Proteomes" id="UP000095392"/>
    </source>
</evidence>
<name>A0AB36FS75_ALTMA</name>
<feature type="chain" id="PRO_5044251261" evidence="1">
    <location>
        <begin position="21"/>
        <end position="189"/>
    </location>
</feature>
<accession>A0AB36FS75</accession>
<feature type="signal peptide" evidence="1">
    <location>
        <begin position="1"/>
        <end position="20"/>
    </location>
</feature>
<evidence type="ECO:0000256" key="1">
    <source>
        <dbReference type="SAM" id="SignalP"/>
    </source>
</evidence>
<dbReference type="Proteomes" id="UP000095392">
    <property type="component" value="Unassembled WGS sequence"/>
</dbReference>
<keyword evidence="1" id="KW-0732">Signal</keyword>
<comment type="caution">
    <text evidence="2">The sequence shown here is derived from an EMBL/GenBank/DDBJ whole genome shotgun (WGS) entry which is preliminary data.</text>
</comment>
<dbReference type="RefSeq" id="WP_069949026.1">
    <property type="nucleotide sequence ID" value="NZ_MIPW01000063.1"/>
</dbReference>
<dbReference type="AlphaFoldDB" id="A0AB36FS75"/>
<dbReference type="EMBL" id="MIPY01000058">
    <property type="protein sequence ID" value="OES24851.1"/>
    <property type="molecule type" value="Genomic_DNA"/>
</dbReference>
<proteinExistence type="predicted"/>
<gene>
    <name evidence="2" type="ORF">BFV95_4610</name>
</gene>
<organism evidence="2 3">
    <name type="scientific">Alteromonas macleodii</name>
    <name type="common">Pseudoalteromonas macleodii</name>
    <dbReference type="NCBI Taxonomy" id="28108"/>
    <lineage>
        <taxon>Bacteria</taxon>
        <taxon>Pseudomonadati</taxon>
        <taxon>Pseudomonadota</taxon>
        <taxon>Gammaproteobacteria</taxon>
        <taxon>Alteromonadales</taxon>
        <taxon>Alteromonadaceae</taxon>
        <taxon>Alteromonas/Salinimonas group</taxon>
        <taxon>Alteromonas</taxon>
    </lineage>
</organism>
<reference evidence="2 3" key="1">
    <citation type="submission" date="2016-09" db="EMBL/GenBank/DDBJ databases">
        <title>Draft Genome Sequence of four Alteromonas macleodii strains isolated from copper coupons and grown long-term at elevated copper levels.</title>
        <authorList>
            <person name="Cusick K."/>
            <person name="Dale J."/>
            <person name="Little B."/>
            <person name="Biffinger J."/>
        </authorList>
    </citation>
    <scope>NUCLEOTIDE SEQUENCE [LARGE SCALE GENOMIC DNA]</scope>
    <source>
        <strain evidence="2 3">KCP01</strain>
    </source>
</reference>